<keyword evidence="3" id="KW-0378">Hydrolase</keyword>
<evidence type="ECO:0000256" key="2">
    <source>
        <dbReference type="ARBA" id="ARBA00022723"/>
    </source>
</evidence>
<dbReference type="PANTHER" id="PTHR43344:SF13">
    <property type="entry name" value="PHOSPHATASE RV3661-RELATED"/>
    <property type="match status" value="1"/>
</dbReference>
<accession>A0A919L3P3</accession>
<dbReference type="InterPro" id="IPR050582">
    <property type="entry name" value="HAD-like_SerB"/>
</dbReference>
<dbReference type="NCBIfam" id="TIGR01488">
    <property type="entry name" value="HAD-SF-IB"/>
    <property type="match status" value="1"/>
</dbReference>
<dbReference type="InterPro" id="IPR023214">
    <property type="entry name" value="HAD_sf"/>
</dbReference>
<dbReference type="Gene3D" id="1.20.1440.100">
    <property type="entry name" value="SG protein - dephosphorylation function"/>
    <property type="match status" value="1"/>
</dbReference>
<keyword evidence="4" id="KW-0460">Magnesium</keyword>
<dbReference type="SUPFAM" id="SSF56784">
    <property type="entry name" value="HAD-like"/>
    <property type="match status" value="1"/>
</dbReference>
<organism evidence="6 7">
    <name type="scientific">Kitasatospora indigofera</name>
    <dbReference type="NCBI Taxonomy" id="67307"/>
    <lineage>
        <taxon>Bacteria</taxon>
        <taxon>Bacillati</taxon>
        <taxon>Actinomycetota</taxon>
        <taxon>Actinomycetes</taxon>
        <taxon>Kitasatosporales</taxon>
        <taxon>Streptomycetaceae</taxon>
        <taxon>Kitasatospora</taxon>
    </lineage>
</organism>
<evidence type="ECO:0000256" key="3">
    <source>
        <dbReference type="ARBA" id="ARBA00022801"/>
    </source>
</evidence>
<reference evidence="6" key="1">
    <citation type="journal article" date="2014" name="Int. J. Syst. Evol. Microbiol.">
        <title>Complete genome sequence of Corynebacterium casei LMG S-19264T (=DSM 44701T), isolated from a smear-ripened cheese.</title>
        <authorList>
            <consortium name="US DOE Joint Genome Institute (JGI-PGF)"/>
            <person name="Walter F."/>
            <person name="Albersmeier A."/>
            <person name="Kalinowski J."/>
            <person name="Ruckert C."/>
        </authorList>
    </citation>
    <scope>NUCLEOTIDE SEQUENCE</scope>
    <source>
        <strain evidence="6">JCM 4646</strain>
    </source>
</reference>
<protein>
    <recommendedName>
        <fullName evidence="8">HAD family hydrolase</fullName>
    </recommendedName>
</protein>
<dbReference type="NCBIfam" id="TIGR01490">
    <property type="entry name" value="HAD-SF-IB-hyp1"/>
    <property type="match status" value="1"/>
</dbReference>
<name>A0A919L3P3_9ACTN</name>
<evidence type="ECO:0000256" key="4">
    <source>
        <dbReference type="ARBA" id="ARBA00022842"/>
    </source>
</evidence>
<evidence type="ECO:0000313" key="7">
    <source>
        <dbReference type="Proteomes" id="UP000617734"/>
    </source>
</evidence>
<evidence type="ECO:0008006" key="8">
    <source>
        <dbReference type="Google" id="ProtNLM"/>
    </source>
</evidence>
<dbReference type="InterPro" id="IPR006385">
    <property type="entry name" value="HAD_hydro_SerB1"/>
</dbReference>
<dbReference type="AlphaFoldDB" id="A0A919L3P3"/>
<comment type="caution">
    <text evidence="6">The sequence shown here is derived from an EMBL/GenBank/DDBJ whole genome shotgun (WGS) entry which is preliminary data.</text>
</comment>
<dbReference type="Pfam" id="PF12710">
    <property type="entry name" value="HAD"/>
    <property type="match status" value="1"/>
</dbReference>
<dbReference type="GO" id="GO:0016787">
    <property type="term" value="F:hydrolase activity"/>
    <property type="evidence" value="ECO:0007669"/>
    <property type="project" value="UniProtKB-KW"/>
</dbReference>
<dbReference type="EMBL" id="BNBO01000068">
    <property type="protein sequence ID" value="GHH83800.1"/>
    <property type="molecule type" value="Genomic_DNA"/>
</dbReference>
<sequence>MSLVAHPELTLQQPAYLVFSDVDETLITCKSMFDFLRFRLTRSLGDEGEARYRLIRDQLRAQGEAGVPREEVNRAYYRLHAGQDAGELAALGEQWFAERSAEPGFFVPATLAALRRHREAGAALVLVSGSFSPCLAPLARAVGAAYTLATEPLVERGRYTGEVVRPMIGAGKRAAVLDLLAFHPGVDPARCFAFGDHISDLPMLECVGHPRVVGGDAQLLERLGRRARPVPYDAGPGDAGDPRPAATHESGRVVDGGGPVAAGAAVPGCAVACWSMGAGLAGVEACGHGCL</sequence>
<dbReference type="InterPro" id="IPR036412">
    <property type="entry name" value="HAD-like_sf"/>
</dbReference>
<dbReference type="RefSeq" id="WP_190215098.1">
    <property type="nucleotide sequence ID" value="NZ_BNBO01000068.1"/>
</dbReference>
<dbReference type="GO" id="GO:0046872">
    <property type="term" value="F:metal ion binding"/>
    <property type="evidence" value="ECO:0007669"/>
    <property type="project" value="UniProtKB-KW"/>
</dbReference>
<dbReference type="Proteomes" id="UP000617734">
    <property type="component" value="Unassembled WGS sequence"/>
</dbReference>
<dbReference type="CDD" id="cd02612">
    <property type="entry name" value="HAD_PGPPase"/>
    <property type="match status" value="1"/>
</dbReference>
<evidence type="ECO:0000313" key="6">
    <source>
        <dbReference type="EMBL" id="GHH83800.1"/>
    </source>
</evidence>
<keyword evidence="2" id="KW-0479">Metal-binding</keyword>
<dbReference type="PANTHER" id="PTHR43344">
    <property type="entry name" value="PHOSPHOSERINE PHOSPHATASE"/>
    <property type="match status" value="1"/>
</dbReference>
<gene>
    <name evidence="6" type="primary">mmfP</name>
    <name evidence="6" type="ORF">GCM10018781_71760</name>
</gene>
<evidence type="ECO:0000256" key="5">
    <source>
        <dbReference type="SAM" id="MobiDB-lite"/>
    </source>
</evidence>
<proteinExistence type="inferred from homology"/>
<evidence type="ECO:0000256" key="1">
    <source>
        <dbReference type="ARBA" id="ARBA00009184"/>
    </source>
</evidence>
<feature type="region of interest" description="Disordered" evidence="5">
    <location>
        <begin position="228"/>
        <end position="252"/>
    </location>
</feature>
<dbReference type="GeneID" id="95357426"/>
<reference evidence="6" key="2">
    <citation type="submission" date="2020-09" db="EMBL/GenBank/DDBJ databases">
        <authorList>
            <person name="Sun Q."/>
            <person name="Ohkuma M."/>
        </authorList>
    </citation>
    <scope>NUCLEOTIDE SEQUENCE</scope>
    <source>
        <strain evidence="6">JCM 4646</strain>
    </source>
</reference>
<keyword evidence="7" id="KW-1185">Reference proteome</keyword>
<comment type="similarity">
    <text evidence="1">Belongs to the HAD-like hydrolase superfamily. SerB family.</text>
</comment>
<dbReference type="Gene3D" id="3.40.50.1000">
    <property type="entry name" value="HAD superfamily/HAD-like"/>
    <property type="match status" value="1"/>
</dbReference>